<reference evidence="2 3" key="1">
    <citation type="submission" date="2012-04" db="EMBL/GenBank/DDBJ databases">
        <title>The Genome Sequence of Loa loa.</title>
        <authorList>
            <consortium name="The Broad Institute Genome Sequencing Platform"/>
            <consortium name="Broad Institute Genome Sequencing Center for Infectious Disease"/>
            <person name="Nutman T.B."/>
            <person name="Fink D.L."/>
            <person name="Russ C."/>
            <person name="Young S."/>
            <person name="Zeng Q."/>
            <person name="Gargeya S."/>
            <person name="Alvarado L."/>
            <person name="Berlin A."/>
            <person name="Chapman S.B."/>
            <person name="Chen Z."/>
            <person name="Freedman E."/>
            <person name="Gellesch M."/>
            <person name="Goldberg J."/>
            <person name="Griggs A."/>
            <person name="Gujja S."/>
            <person name="Heilman E.R."/>
            <person name="Heiman D."/>
            <person name="Howarth C."/>
            <person name="Mehta T."/>
            <person name="Neiman D."/>
            <person name="Pearson M."/>
            <person name="Roberts A."/>
            <person name="Saif S."/>
            <person name="Shea T."/>
            <person name="Shenoy N."/>
            <person name="Sisk P."/>
            <person name="Stolte C."/>
            <person name="Sykes S."/>
            <person name="White J."/>
            <person name="Yandava C."/>
            <person name="Haas B."/>
            <person name="Henn M.R."/>
            <person name="Nusbaum C."/>
            <person name="Birren B."/>
        </authorList>
    </citation>
    <scope>NUCLEOTIDE SEQUENCE [LARGE SCALE GENOMIC DNA]</scope>
</reference>
<evidence type="ECO:0000313" key="4">
    <source>
        <dbReference type="WBParaSite" id="EN70_30"/>
    </source>
</evidence>
<dbReference type="GeneID" id="9946319"/>
<accession>A0A1S0TSX6</accession>
<dbReference type="EMBL" id="JH712184">
    <property type="protein sequence ID" value="EFO19602.1"/>
    <property type="molecule type" value="Genomic_DNA"/>
</dbReference>
<dbReference type="WBParaSite" id="EN70_30">
    <property type="protein sequence ID" value="EN70_30"/>
    <property type="gene ID" value="EN70_30"/>
</dbReference>
<accession>A0A1I7VIP3</accession>
<name>A0A1I7VIP3_LOALO</name>
<organism evidence="3 4">
    <name type="scientific">Loa loa</name>
    <name type="common">Eye worm</name>
    <name type="synonym">Filaria loa</name>
    <dbReference type="NCBI Taxonomy" id="7209"/>
    <lineage>
        <taxon>Eukaryota</taxon>
        <taxon>Metazoa</taxon>
        <taxon>Ecdysozoa</taxon>
        <taxon>Nematoda</taxon>
        <taxon>Chromadorea</taxon>
        <taxon>Rhabditida</taxon>
        <taxon>Spirurina</taxon>
        <taxon>Spiruromorpha</taxon>
        <taxon>Filarioidea</taxon>
        <taxon>Onchocercidae</taxon>
        <taxon>Loa</taxon>
    </lineage>
</organism>
<evidence type="ECO:0000256" key="1">
    <source>
        <dbReference type="SAM" id="MobiDB-lite"/>
    </source>
</evidence>
<dbReference type="AlphaFoldDB" id="A0A1I7VIP3"/>
<dbReference type="OrthoDB" id="5866338at2759"/>
<protein>
    <submittedName>
        <fullName evidence="4">Mediator of RNA polymerase II transcription subunit 13</fullName>
    </submittedName>
</protein>
<evidence type="ECO:0000313" key="3">
    <source>
        <dbReference type="Proteomes" id="UP000095285"/>
    </source>
</evidence>
<proteinExistence type="predicted"/>
<keyword evidence="3" id="KW-1185">Reference proteome</keyword>
<dbReference type="OMA" id="CINTEIC"/>
<dbReference type="CTD" id="9946319"/>
<sequence>MSNWPSPATTHATILDEWYFSPRLHPTSLKHALQNQISLSSPNLAFTNDAESGSKLFTPSLLSHLAIPVFSRPSIEPSKSALTKCINTEICRLAPHLNMHLQNGHGKTETVSQSLCLPSTSSNEEGSSKNKKTADSTGYNPLAFEGTLI</sequence>
<evidence type="ECO:0000313" key="2">
    <source>
        <dbReference type="EMBL" id="EFO19602.1"/>
    </source>
</evidence>
<dbReference type="Proteomes" id="UP000095285">
    <property type="component" value="Unassembled WGS sequence"/>
</dbReference>
<dbReference type="KEGG" id="loa:LOAG_08890"/>
<dbReference type="RefSeq" id="XP_003144468.1">
    <property type="nucleotide sequence ID" value="XM_003144420.1"/>
</dbReference>
<feature type="region of interest" description="Disordered" evidence="1">
    <location>
        <begin position="110"/>
        <end position="137"/>
    </location>
</feature>
<reference evidence="4" key="2">
    <citation type="submission" date="2016-11" db="UniProtKB">
        <authorList>
            <consortium name="WormBaseParasite"/>
        </authorList>
    </citation>
    <scope>IDENTIFICATION</scope>
</reference>
<gene>
    <name evidence="2 4" type="ORF">LOAG_08890</name>
</gene>